<feature type="domain" description="DNA-directed RNA polymerase RpoA/D/Rpb3-type" evidence="3">
    <location>
        <begin position="37"/>
        <end position="316"/>
    </location>
</feature>
<dbReference type="GO" id="GO:0046983">
    <property type="term" value="F:protein dimerization activity"/>
    <property type="evidence" value="ECO:0007669"/>
    <property type="project" value="InterPro"/>
</dbReference>
<keyword evidence="1" id="KW-0240">DNA-directed RNA polymerase</keyword>
<evidence type="ECO:0000256" key="2">
    <source>
        <dbReference type="ARBA" id="ARBA00023163"/>
    </source>
</evidence>
<dbReference type="SUPFAM" id="SSF55257">
    <property type="entry name" value="RBP11-like subunits of RNA polymerase"/>
    <property type="match status" value="1"/>
</dbReference>
<accession>A0A451FLJ9</accession>
<organism evidence="4">
    <name type="scientific">Characiopsis acuta</name>
    <dbReference type="NCBI Taxonomy" id="2040456"/>
    <lineage>
        <taxon>Eukaryota</taxon>
        <taxon>Sar</taxon>
        <taxon>Stramenopiles</taxon>
        <taxon>Ochrophyta</taxon>
        <taxon>Eustigmatophyceae</taxon>
        <taxon>Eustigmatales</taxon>
        <taxon>Chlorobotryaceae</taxon>
        <taxon>Characiopsis</taxon>
    </lineage>
</organism>
<dbReference type="EC" id="2.7.7.6" evidence="4"/>
<dbReference type="InterPro" id="IPR036603">
    <property type="entry name" value="RBP11-like"/>
</dbReference>
<evidence type="ECO:0000259" key="3">
    <source>
        <dbReference type="Pfam" id="PF01193"/>
    </source>
</evidence>
<dbReference type="EMBL" id="MK281452">
    <property type="protein sequence ID" value="QAA11244.1"/>
    <property type="molecule type" value="Genomic_DNA"/>
</dbReference>
<keyword evidence="4" id="KW-0934">Plastid</keyword>
<proteinExistence type="predicted"/>
<protein>
    <submittedName>
        <fullName evidence="4">RNA polymerase subunit alpha</fullName>
        <ecNumber evidence="4">2.7.7.6</ecNumber>
    </submittedName>
</protein>
<dbReference type="InterPro" id="IPR011263">
    <property type="entry name" value="DNA-dir_RNA_pol_RpoA/D/Rpb3"/>
</dbReference>
<dbReference type="InterPro" id="IPR036643">
    <property type="entry name" value="RNApol_insert_sf"/>
</dbReference>
<dbReference type="Pfam" id="PF01193">
    <property type="entry name" value="RNA_pol_L"/>
    <property type="match status" value="1"/>
</dbReference>
<sequence length="441" mass="50128">MKLEKRRLLIEIEKRTVDTRTGHISFQFRIGPFKKTMATTIGSALRRTLLSMTKTLAITSVCGNFKDGNSIREDLFELSLNLQRIHIKSSFFPYIGTGRIHKKGPAIITAKDLVLEEGLEVVNPYQYICTINKSYTLDLCVMINSPGTNQGSDYIDPLNPINFAPKNLLKEREYHFSSFSTENTNNFRLRQDVDKTSEQHHGNLSHPNQSDALVLKSSKNIKTDKPLNTLKDSKINIGVPQKLPIDIVIVDPIYSALQSCGFEIVQTTNSSVTEYEELIKRGVSETEEFLRFIVVSRGAIEPSIAIQTAIDELKDTLSILEPLSHVFSTERNLLLSLEKKSEVNTISQNRQTIVNSYTLEILKSLDIRHLRLPNQLELFLRREGFITLNNIVSVPLEFLKRIGLNKQDITIIEEGLNRFNLSLNIKKNLSWELIPSSLPFK</sequence>
<dbReference type="SUPFAM" id="SSF56553">
    <property type="entry name" value="Insert subdomain of RNA polymerase alpha subunit"/>
    <property type="match status" value="1"/>
</dbReference>
<dbReference type="RefSeq" id="YP_009550307.1">
    <property type="nucleotide sequence ID" value="NC_040294.1"/>
</dbReference>
<reference evidence="4" key="1">
    <citation type="journal article" date="2019" name="Genome Biol. Evol.">
        <title>Plastid Genomes and Proteins Illuminate the Evolution of Eustigmatophyte Algae and Their Bacterial Endosymbionts.</title>
        <authorList>
            <person name="Sevcikova T."/>
            <person name="Yurchenko T."/>
            <person name="Fawley K.P."/>
            <person name="Amaral R."/>
            <person name="Strnad H."/>
            <person name="Santos L.M."/>
            <person name="Fawley M.W."/>
            <person name="Elias M."/>
        </authorList>
    </citation>
    <scope>NUCLEOTIDE SEQUENCE</scope>
    <source>
        <strain evidence="4">ACOI 456</strain>
    </source>
</reference>
<evidence type="ECO:0000313" key="4">
    <source>
        <dbReference type="EMBL" id="QAA11244.1"/>
    </source>
</evidence>
<dbReference type="GeneID" id="38947254"/>
<dbReference type="Gene3D" id="3.30.1360.10">
    <property type="entry name" value="RNA polymerase, RBP11-like subunit"/>
    <property type="match status" value="1"/>
</dbReference>
<dbReference type="Gene3D" id="2.170.120.12">
    <property type="entry name" value="DNA-directed RNA polymerase, insert domain"/>
    <property type="match status" value="1"/>
</dbReference>
<evidence type="ECO:0000256" key="1">
    <source>
        <dbReference type="ARBA" id="ARBA00022478"/>
    </source>
</evidence>
<dbReference type="AlphaFoldDB" id="A0A451FLJ9"/>
<keyword evidence="4" id="KW-0548">Nucleotidyltransferase</keyword>
<keyword evidence="4" id="KW-0808">Transferase</keyword>
<geneLocation type="plastid" evidence="4"/>
<dbReference type="GO" id="GO:0003899">
    <property type="term" value="F:DNA-directed RNA polymerase activity"/>
    <property type="evidence" value="ECO:0007669"/>
    <property type="project" value="UniProtKB-EC"/>
</dbReference>
<dbReference type="GO" id="GO:0006351">
    <property type="term" value="P:DNA-templated transcription"/>
    <property type="evidence" value="ECO:0007669"/>
    <property type="project" value="InterPro"/>
</dbReference>
<gene>
    <name evidence="4" type="primary">rpoA</name>
</gene>
<dbReference type="GO" id="GO:0000428">
    <property type="term" value="C:DNA-directed RNA polymerase complex"/>
    <property type="evidence" value="ECO:0007669"/>
    <property type="project" value="UniProtKB-KW"/>
</dbReference>
<keyword evidence="2" id="KW-0804">Transcription</keyword>
<name>A0A451FLJ9_9STRA</name>